<evidence type="ECO:0000313" key="3">
    <source>
        <dbReference type="Proteomes" id="UP000265618"/>
    </source>
</evidence>
<feature type="region of interest" description="Disordered" evidence="1">
    <location>
        <begin position="19"/>
        <end position="42"/>
    </location>
</feature>
<feature type="compositionally biased region" description="Basic and acidic residues" evidence="1">
    <location>
        <begin position="114"/>
        <end position="123"/>
    </location>
</feature>
<evidence type="ECO:0000256" key="1">
    <source>
        <dbReference type="SAM" id="MobiDB-lite"/>
    </source>
</evidence>
<keyword evidence="3" id="KW-1185">Reference proteome</keyword>
<protein>
    <submittedName>
        <fullName evidence="2">Uncharacterized protein</fullName>
    </submittedName>
</protein>
<dbReference type="EMBL" id="BDIP01006345">
    <property type="protein sequence ID" value="GIQ90568.1"/>
    <property type="molecule type" value="Genomic_DNA"/>
</dbReference>
<feature type="compositionally biased region" description="Low complexity" evidence="1">
    <location>
        <begin position="197"/>
        <end position="212"/>
    </location>
</feature>
<dbReference type="AlphaFoldDB" id="A0A9K3GPM5"/>
<feature type="region of interest" description="Disordered" evidence="1">
    <location>
        <begin position="195"/>
        <end position="255"/>
    </location>
</feature>
<reference evidence="2 3" key="1">
    <citation type="journal article" date="2018" name="PLoS ONE">
        <title>The draft genome of Kipferlia bialata reveals reductive genome evolution in fornicate parasites.</title>
        <authorList>
            <person name="Tanifuji G."/>
            <person name="Takabayashi S."/>
            <person name="Kume K."/>
            <person name="Takagi M."/>
            <person name="Nakayama T."/>
            <person name="Kamikawa R."/>
            <person name="Inagaki Y."/>
            <person name="Hashimoto T."/>
        </authorList>
    </citation>
    <scope>NUCLEOTIDE SEQUENCE [LARGE SCALE GENOMIC DNA]</scope>
    <source>
        <strain evidence="2">NY0173</strain>
    </source>
</reference>
<accession>A0A9K3GPM5</accession>
<gene>
    <name evidence="2" type="ORF">KIPB_013409</name>
</gene>
<sequence>PSVPSQALPVTLLKAKPQKRGLFSRDKKPVVAPPTPVSDPDRELGIMPEFPLEPSASLFCSGLGPSSSDRGSGNVAAGQTMCVVSERQGVALYETALRGWLVVPSEGLMMGELERERERETRSGGRRYSNPGIGLSSSGGADTYKEPLGAVACTFIRHDSGTQSEADGEGCTGEMTCLLVRAVVIDRDREAGRIRARVSGSGSGSNSRPASGVSSPLGEGAESDPSRRQSASFASRRQSRRLSVPSALRGDMGRGGRDRDVVVRLACMSCRRTVSNGTRVLWSV</sequence>
<evidence type="ECO:0000313" key="2">
    <source>
        <dbReference type="EMBL" id="GIQ90568.1"/>
    </source>
</evidence>
<feature type="non-terminal residue" evidence="2">
    <location>
        <position position="284"/>
    </location>
</feature>
<name>A0A9K3GPM5_9EUKA</name>
<feature type="non-terminal residue" evidence="2">
    <location>
        <position position="1"/>
    </location>
</feature>
<organism evidence="2 3">
    <name type="scientific">Kipferlia bialata</name>
    <dbReference type="NCBI Taxonomy" id="797122"/>
    <lineage>
        <taxon>Eukaryota</taxon>
        <taxon>Metamonada</taxon>
        <taxon>Carpediemonas-like organisms</taxon>
        <taxon>Kipferlia</taxon>
    </lineage>
</organism>
<feature type="region of interest" description="Disordered" evidence="1">
    <location>
        <begin position="114"/>
        <end position="141"/>
    </location>
</feature>
<dbReference type="Proteomes" id="UP000265618">
    <property type="component" value="Unassembled WGS sequence"/>
</dbReference>
<comment type="caution">
    <text evidence="2">The sequence shown here is derived from an EMBL/GenBank/DDBJ whole genome shotgun (WGS) entry which is preliminary data.</text>
</comment>
<proteinExistence type="predicted"/>